<reference evidence="3 4" key="1">
    <citation type="submission" date="2019-10" db="EMBL/GenBank/DDBJ databases">
        <title>Assembly and Annotation for the nematode Trichostrongylus colubriformis.</title>
        <authorList>
            <person name="Martin J."/>
        </authorList>
    </citation>
    <scope>NUCLEOTIDE SEQUENCE [LARGE SCALE GENOMIC DNA]</scope>
    <source>
        <strain evidence="3">G859</strain>
        <tissue evidence="3">Whole worm</tissue>
    </source>
</reference>
<feature type="domain" description="Neurotransmitter-gated ion-channel ligand-binding" evidence="2">
    <location>
        <begin position="49"/>
        <end position="133"/>
    </location>
</feature>
<dbReference type="AlphaFoldDB" id="A0AAN8EUU4"/>
<gene>
    <name evidence="3" type="ORF">GCK32_018807</name>
</gene>
<protein>
    <recommendedName>
        <fullName evidence="2">Neurotransmitter-gated ion-channel ligand-binding domain-containing protein</fullName>
    </recommendedName>
</protein>
<dbReference type="InterPro" id="IPR006202">
    <property type="entry name" value="Neur_chan_lig-bd"/>
</dbReference>
<keyword evidence="1" id="KW-0732">Signal</keyword>
<keyword evidence="4" id="KW-1185">Reference proteome</keyword>
<dbReference type="Gene3D" id="2.70.170.10">
    <property type="entry name" value="Neurotransmitter-gated ion-channel ligand-binding domain"/>
    <property type="match status" value="1"/>
</dbReference>
<feature type="chain" id="PRO_5043008453" description="Neurotransmitter-gated ion-channel ligand-binding domain-containing protein" evidence="1">
    <location>
        <begin position="19"/>
        <end position="133"/>
    </location>
</feature>
<dbReference type="Proteomes" id="UP001331761">
    <property type="component" value="Unassembled WGS sequence"/>
</dbReference>
<evidence type="ECO:0000259" key="2">
    <source>
        <dbReference type="Pfam" id="PF02931"/>
    </source>
</evidence>
<comment type="caution">
    <text evidence="3">The sequence shown here is derived from an EMBL/GenBank/DDBJ whole genome shotgun (WGS) entry which is preliminary data.</text>
</comment>
<feature type="signal peptide" evidence="1">
    <location>
        <begin position="1"/>
        <end position="18"/>
    </location>
</feature>
<proteinExistence type="predicted"/>
<sequence>MRGNVLMLTCCILVFTEAVPFRIDNVRFSTKQKTRPETQRRERVTSNVTTLLNRILEGYDRHLRPGFNERRTTVFIDILVRTMGPIADLTNTYSFNCYFRQTWTDSRLKFNTTDNQSLSLSMAMLDKIWKPDT</sequence>
<dbReference type="Pfam" id="PF02931">
    <property type="entry name" value="Neur_chan_LBD"/>
    <property type="match status" value="1"/>
</dbReference>
<evidence type="ECO:0000313" key="3">
    <source>
        <dbReference type="EMBL" id="KAK5964700.1"/>
    </source>
</evidence>
<dbReference type="InterPro" id="IPR036734">
    <property type="entry name" value="Neur_chan_lig-bd_sf"/>
</dbReference>
<evidence type="ECO:0000313" key="4">
    <source>
        <dbReference type="Proteomes" id="UP001331761"/>
    </source>
</evidence>
<name>A0AAN8EUU4_TRICO</name>
<organism evidence="3 4">
    <name type="scientific">Trichostrongylus colubriformis</name>
    <name type="common">Black scour worm</name>
    <dbReference type="NCBI Taxonomy" id="6319"/>
    <lineage>
        <taxon>Eukaryota</taxon>
        <taxon>Metazoa</taxon>
        <taxon>Ecdysozoa</taxon>
        <taxon>Nematoda</taxon>
        <taxon>Chromadorea</taxon>
        <taxon>Rhabditida</taxon>
        <taxon>Rhabditina</taxon>
        <taxon>Rhabditomorpha</taxon>
        <taxon>Strongyloidea</taxon>
        <taxon>Trichostrongylidae</taxon>
        <taxon>Trichostrongylus</taxon>
    </lineage>
</organism>
<dbReference type="EMBL" id="WIXE01025443">
    <property type="protein sequence ID" value="KAK5964700.1"/>
    <property type="molecule type" value="Genomic_DNA"/>
</dbReference>
<accession>A0AAN8EUU4</accession>
<dbReference type="GO" id="GO:0016020">
    <property type="term" value="C:membrane"/>
    <property type="evidence" value="ECO:0007669"/>
    <property type="project" value="InterPro"/>
</dbReference>
<dbReference type="GO" id="GO:0005230">
    <property type="term" value="F:extracellular ligand-gated monoatomic ion channel activity"/>
    <property type="evidence" value="ECO:0007669"/>
    <property type="project" value="InterPro"/>
</dbReference>
<evidence type="ECO:0000256" key="1">
    <source>
        <dbReference type="SAM" id="SignalP"/>
    </source>
</evidence>
<feature type="non-terminal residue" evidence="3">
    <location>
        <position position="133"/>
    </location>
</feature>
<dbReference type="SUPFAM" id="SSF63712">
    <property type="entry name" value="Nicotinic receptor ligand binding domain-like"/>
    <property type="match status" value="1"/>
</dbReference>